<dbReference type="PANTHER" id="PTHR21581">
    <property type="entry name" value="D-ALANYL-D-ALANINE CARBOXYPEPTIDASE"/>
    <property type="match status" value="1"/>
</dbReference>
<evidence type="ECO:0000256" key="5">
    <source>
        <dbReference type="ARBA" id="ARBA00022984"/>
    </source>
</evidence>
<organism evidence="10 11">
    <name type="scientific">Devosia nitrariae</name>
    <dbReference type="NCBI Taxonomy" id="2071872"/>
    <lineage>
        <taxon>Bacteria</taxon>
        <taxon>Pseudomonadati</taxon>
        <taxon>Pseudomonadota</taxon>
        <taxon>Alphaproteobacteria</taxon>
        <taxon>Hyphomicrobiales</taxon>
        <taxon>Devosiaceae</taxon>
        <taxon>Devosia</taxon>
    </lineage>
</organism>
<evidence type="ECO:0000256" key="7">
    <source>
        <dbReference type="RuleBase" id="RU004016"/>
    </source>
</evidence>
<dbReference type="InterPro" id="IPR001967">
    <property type="entry name" value="Peptidase_S11_N"/>
</dbReference>
<comment type="caution">
    <text evidence="10">The sequence shown here is derived from an EMBL/GenBank/DDBJ whole genome shotgun (WGS) entry which is preliminary data.</text>
</comment>
<evidence type="ECO:0000259" key="9">
    <source>
        <dbReference type="Pfam" id="PF00768"/>
    </source>
</evidence>
<evidence type="ECO:0000256" key="3">
    <source>
        <dbReference type="ARBA" id="ARBA00022801"/>
    </source>
</evidence>
<keyword evidence="5" id="KW-0573">Peptidoglycan synthesis</keyword>
<dbReference type="InterPro" id="IPR018044">
    <property type="entry name" value="Peptidase_S11"/>
</dbReference>
<sequence>MRIVASLRGYVLTVIAAFVLNLAAAFTSVAAIENLARPAAIVVDAKTGQVLYEEAGGSKRYPASVTKVMTLYVLFQELEAGNISLSTKMVVSRHAAAARPTKLGLAAGSSITVEDAIKSLVTISANDMARAIAEHISGTESEFAQRMTQTARALGMHDTRYANASGWPDPNNLTTVRDQVILAMAVYQHFPQYYAYFQTTRFVYGGRTYSSHNRVLGYMGAVDGLKTGWTTSSGSTILTAARKDGRHLIVAAFGFSGARARDDKVRQLVAAYLPKAHQGDMLAAAIVPRLGTGQGVAVAAAQPSQAVYVVPMPLPDFRLPQAGAGSPAAVVMESVPTPAVRPDQTSQQPALQAASTLASPAQPPQPAHPNEDVIGAWLSETYSLGAPPAALGQTRASAPLVPPADVGAVE</sequence>
<feature type="domain" description="Peptidase S11 D-alanyl-D-alanine carboxypeptidase A N-terminal" evidence="9">
    <location>
        <begin position="34"/>
        <end position="254"/>
    </location>
</feature>
<evidence type="ECO:0000256" key="2">
    <source>
        <dbReference type="ARBA" id="ARBA00022729"/>
    </source>
</evidence>
<keyword evidence="6" id="KW-0961">Cell wall biogenesis/degradation</keyword>
<evidence type="ECO:0000313" key="11">
    <source>
        <dbReference type="Proteomes" id="UP001156691"/>
    </source>
</evidence>
<name>A0ABQ5WBX3_9HYPH</name>
<keyword evidence="3" id="KW-0378">Hydrolase</keyword>
<keyword evidence="11" id="KW-1185">Reference proteome</keyword>
<dbReference type="PRINTS" id="PR00725">
    <property type="entry name" value="DADACBPTASE1"/>
</dbReference>
<reference evidence="11" key="1">
    <citation type="journal article" date="2019" name="Int. J. Syst. Evol. Microbiol.">
        <title>The Global Catalogue of Microorganisms (GCM) 10K type strain sequencing project: providing services to taxonomists for standard genome sequencing and annotation.</title>
        <authorList>
            <consortium name="The Broad Institute Genomics Platform"/>
            <consortium name="The Broad Institute Genome Sequencing Center for Infectious Disease"/>
            <person name="Wu L."/>
            <person name="Ma J."/>
        </authorList>
    </citation>
    <scope>NUCLEOTIDE SEQUENCE [LARGE SCALE GENOMIC DNA]</scope>
    <source>
        <strain evidence="11">NBRC 112416</strain>
    </source>
</reference>
<feature type="region of interest" description="Disordered" evidence="8">
    <location>
        <begin position="338"/>
        <end position="373"/>
    </location>
</feature>
<protein>
    <recommendedName>
        <fullName evidence="9">Peptidase S11 D-alanyl-D-alanine carboxypeptidase A N-terminal domain-containing protein</fullName>
    </recommendedName>
</protein>
<comment type="similarity">
    <text evidence="1 7">Belongs to the peptidase S11 family.</text>
</comment>
<evidence type="ECO:0000256" key="4">
    <source>
        <dbReference type="ARBA" id="ARBA00022960"/>
    </source>
</evidence>
<dbReference type="Proteomes" id="UP001156691">
    <property type="component" value="Unassembled WGS sequence"/>
</dbReference>
<dbReference type="RefSeq" id="WP_284342402.1">
    <property type="nucleotide sequence ID" value="NZ_BSNS01000022.1"/>
</dbReference>
<proteinExistence type="inferred from homology"/>
<dbReference type="InterPro" id="IPR012338">
    <property type="entry name" value="Beta-lactam/transpept-like"/>
</dbReference>
<dbReference type="SUPFAM" id="SSF56601">
    <property type="entry name" value="beta-lactamase/transpeptidase-like"/>
    <property type="match status" value="1"/>
</dbReference>
<gene>
    <name evidence="10" type="ORF">GCM10010862_42840</name>
</gene>
<keyword evidence="4" id="KW-0133">Cell shape</keyword>
<keyword evidence="2" id="KW-0732">Signal</keyword>
<evidence type="ECO:0000256" key="8">
    <source>
        <dbReference type="SAM" id="MobiDB-lite"/>
    </source>
</evidence>
<dbReference type="PANTHER" id="PTHR21581:SF6">
    <property type="entry name" value="TRAFFICKING PROTEIN PARTICLE COMPLEX SUBUNIT 12"/>
    <property type="match status" value="1"/>
</dbReference>
<feature type="compositionally biased region" description="Low complexity" evidence="8">
    <location>
        <begin position="344"/>
        <end position="360"/>
    </location>
</feature>
<dbReference type="Gene3D" id="3.40.710.10">
    <property type="entry name" value="DD-peptidase/beta-lactamase superfamily"/>
    <property type="match status" value="1"/>
</dbReference>
<dbReference type="EMBL" id="BSNS01000022">
    <property type="protein sequence ID" value="GLQ57025.1"/>
    <property type="molecule type" value="Genomic_DNA"/>
</dbReference>
<evidence type="ECO:0000313" key="10">
    <source>
        <dbReference type="EMBL" id="GLQ57025.1"/>
    </source>
</evidence>
<evidence type="ECO:0000256" key="6">
    <source>
        <dbReference type="ARBA" id="ARBA00023316"/>
    </source>
</evidence>
<dbReference type="Pfam" id="PF00768">
    <property type="entry name" value="Peptidase_S11"/>
    <property type="match status" value="1"/>
</dbReference>
<accession>A0ABQ5WBX3</accession>
<evidence type="ECO:0000256" key="1">
    <source>
        <dbReference type="ARBA" id="ARBA00007164"/>
    </source>
</evidence>
<feature type="region of interest" description="Disordered" evidence="8">
    <location>
        <begin position="388"/>
        <end position="410"/>
    </location>
</feature>